<dbReference type="EMBL" id="CP016616">
    <property type="protein sequence ID" value="ANY76815.1"/>
    <property type="molecule type" value="Genomic_DNA"/>
</dbReference>
<dbReference type="Gene3D" id="1.10.238.160">
    <property type="match status" value="1"/>
</dbReference>
<accession>A0A1B2EA10</accession>
<feature type="compositionally biased region" description="Low complexity" evidence="1">
    <location>
        <begin position="1"/>
        <end position="27"/>
    </location>
</feature>
<name>A0A1B2EA10_9HYPH</name>
<dbReference type="KEGG" id="moc:BB934_00090"/>
<reference evidence="2" key="1">
    <citation type="submission" date="2016-07" db="EMBL/GenBank/DDBJ databases">
        <title>Microvirga ossetica sp. nov. a new species of rhizobia isolated from root nodules of the legume species Vicia alpestris Steven originated from North Ossetia region in the Caucasus.</title>
        <authorList>
            <person name="Safronova V.I."/>
            <person name="Kuznetsova I.G."/>
            <person name="Sazanova A.L."/>
            <person name="Belimov A."/>
            <person name="Andronov E."/>
            <person name="Osledkin Y.S."/>
            <person name="Onishchuk O.P."/>
            <person name="Kurchak O.N."/>
            <person name="Shaposhnikov A.I."/>
            <person name="Willems A."/>
            <person name="Tikhonovich I.A."/>
        </authorList>
    </citation>
    <scope>NUCLEOTIDE SEQUENCE [LARGE SCALE GENOMIC DNA]</scope>
    <source>
        <strain evidence="2">V5/3M</strain>
    </source>
</reference>
<protein>
    <submittedName>
        <fullName evidence="2">Uncharacterized protein</fullName>
    </submittedName>
</protein>
<dbReference type="RefSeq" id="WP_099507747.1">
    <property type="nucleotide sequence ID" value="NZ_CP016616.1"/>
</dbReference>
<dbReference type="AlphaFoldDB" id="A0A1B2EA10"/>
<dbReference type="Pfam" id="PF05930">
    <property type="entry name" value="Phage_AlpA"/>
    <property type="match status" value="1"/>
</dbReference>
<gene>
    <name evidence="2" type="ORF">BB934_00090</name>
</gene>
<evidence type="ECO:0000256" key="1">
    <source>
        <dbReference type="SAM" id="MobiDB-lite"/>
    </source>
</evidence>
<feature type="region of interest" description="Disordered" evidence="1">
    <location>
        <begin position="1"/>
        <end position="47"/>
    </location>
</feature>
<sequence length="110" mass="12149">MNQPTFAPTPAPASFRPKGGAKTGPKPGSRRRKAAPQPLRPWPDSPDTLVNLKQVMAHRLPFSRAMIYRMSTDGRLPPPIKVGHNVWWVAGEIEDALCRLAELRTTQTGV</sequence>
<organism evidence="2">
    <name type="scientific">Microvirga ossetica</name>
    <dbReference type="NCBI Taxonomy" id="1882682"/>
    <lineage>
        <taxon>Bacteria</taxon>
        <taxon>Pseudomonadati</taxon>
        <taxon>Pseudomonadota</taxon>
        <taxon>Alphaproteobacteria</taxon>
        <taxon>Hyphomicrobiales</taxon>
        <taxon>Methylobacteriaceae</taxon>
        <taxon>Microvirga</taxon>
    </lineage>
</organism>
<proteinExistence type="predicted"/>
<dbReference type="OrthoDB" id="9801242at2"/>
<evidence type="ECO:0000313" key="2">
    <source>
        <dbReference type="EMBL" id="ANY76815.1"/>
    </source>
</evidence>
<dbReference type="InterPro" id="IPR010260">
    <property type="entry name" value="AlpA"/>
</dbReference>